<dbReference type="InterPro" id="IPR036249">
    <property type="entry name" value="Thioredoxin-like_sf"/>
</dbReference>
<organism evidence="1 2">
    <name type="scientific">Ignicoccus islandicus DSM 13165</name>
    <dbReference type="NCBI Taxonomy" id="940295"/>
    <lineage>
        <taxon>Archaea</taxon>
        <taxon>Thermoproteota</taxon>
        <taxon>Thermoprotei</taxon>
        <taxon>Desulfurococcales</taxon>
        <taxon>Desulfurococcaceae</taxon>
        <taxon>Ignicoccus</taxon>
    </lineage>
</organism>
<accession>A0A0U3FQ05</accession>
<dbReference type="RefSeq" id="WP_075049571.1">
    <property type="nucleotide sequence ID" value="NZ_CP006867.1"/>
</dbReference>
<dbReference type="GeneID" id="30679973"/>
<dbReference type="AlphaFoldDB" id="A0A0U3FQ05"/>
<sequence>MFDSFLKMLGVRSLDEIVRELEKEVTIIEYPRGTATPLLISNKIKVIEGEPEYGWRKPYLKIRGERALDFFGMPQGVLINGLAEALLYVSGSLMGIRDKVPQSILRVYVYPGLPCYFVLKEIGKLTYIDGLTIEVISVDNEERYELLKRLGVNKVPTFEFDGEYLYTGRLSAEELYFLIMKKIRARELNSDKDGSRDGSS</sequence>
<protein>
    <recommendedName>
        <fullName evidence="3">Thioredoxin-like fold domain-containing protein</fullName>
    </recommendedName>
</protein>
<reference evidence="1 2" key="1">
    <citation type="submission" date="2013-11" db="EMBL/GenBank/DDBJ databases">
        <title>Comparative genomics of Ignicoccus.</title>
        <authorList>
            <person name="Podar M."/>
        </authorList>
    </citation>
    <scope>NUCLEOTIDE SEQUENCE [LARGE SCALE GENOMIC DNA]</scope>
    <source>
        <strain evidence="1 2">DSM 13165</strain>
    </source>
</reference>
<gene>
    <name evidence="1" type="ORF">EYM_02895</name>
</gene>
<dbReference type="EMBL" id="CP006867">
    <property type="protein sequence ID" value="ALU12367.1"/>
    <property type="molecule type" value="Genomic_DNA"/>
</dbReference>
<dbReference type="Gene3D" id="3.40.30.10">
    <property type="entry name" value="Glutaredoxin"/>
    <property type="match status" value="1"/>
</dbReference>
<dbReference type="KEGG" id="iis:EYM_02895"/>
<dbReference type="OrthoDB" id="385968at2157"/>
<keyword evidence="2" id="KW-1185">Reference proteome</keyword>
<dbReference type="SUPFAM" id="SSF52833">
    <property type="entry name" value="Thioredoxin-like"/>
    <property type="match status" value="1"/>
</dbReference>
<dbReference type="Proteomes" id="UP000060778">
    <property type="component" value="Chromosome"/>
</dbReference>
<proteinExistence type="predicted"/>
<dbReference type="STRING" id="940295.EYM_02895"/>
<evidence type="ECO:0000313" key="1">
    <source>
        <dbReference type="EMBL" id="ALU12367.1"/>
    </source>
</evidence>
<name>A0A0U3FQ05_9CREN</name>
<evidence type="ECO:0000313" key="2">
    <source>
        <dbReference type="Proteomes" id="UP000060778"/>
    </source>
</evidence>
<evidence type="ECO:0008006" key="3">
    <source>
        <dbReference type="Google" id="ProtNLM"/>
    </source>
</evidence>